<organism evidence="1 2">
    <name type="scientific">Dentiscutata heterogama</name>
    <dbReference type="NCBI Taxonomy" id="1316150"/>
    <lineage>
        <taxon>Eukaryota</taxon>
        <taxon>Fungi</taxon>
        <taxon>Fungi incertae sedis</taxon>
        <taxon>Mucoromycota</taxon>
        <taxon>Glomeromycotina</taxon>
        <taxon>Glomeromycetes</taxon>
        <taxon>Diversisporales</taxon>
        <taxon>Gigasporaceae</taxon>
        <taxon>Dentiscutata</taxon>
    </lineage>
</organism>
<proteinExistence type="predicted"/>
<name>A0ACA9L6M4_9GLOM</name>
<protein>
    <submittedName>
        <fullName evidence="1">12937_t:CDS:1</fullName>
    </submittedName>
</protein>
<gene>
    <name evidence="1" type="ORF">DHETER_LOCUS3583</name>
</gene>
<keyword evidence="2" id="KW-1185">Reference proteome</keyword>
<evidence type="ECO:0000313" key="1">
    <source>
        <dbReference type="EMBL" id="CAG8513738.1"/>
    </source>
</evidence>
<evidence type="ECO:0000313" key="2">
    <source>
        <dbReference type="Proteomes" id="UP000789702"/>
    </source>
</evidence>
<sequence length="231" mass="26468">MFTCGVCSQRFGHLKSFNNHKKIHKNNYHLECETGTSTDTYSFDNNDLISDNQEIDNESSIVFDIQSTSGESNLILDNQKIDNDESSSMLNTQSTSKDRKNMFVDEINESQNDDSKYSDICEVNNEDFPSNVYRDFINIVIIMPILSAVKEILQHGEIAANSNFQYNSKLNISLEMPEKSILRILQLQMVDLGNIPTTLRNRAKTKTLVSIILILKETKEEQQTPQFRQLI</sequence>
<comment type="caution">
    <text evidence="1">The sequence shown here is derived from an EMBL/GenBank/DDBJ whole genome shotgun (WGS) entry which is preliminary data.</text>
</comment>
<accession>A0ACA9L6M4</accession>
<dbReference type="Proteomes" id="UP000789702">
    <property type="component" value="Unassembled WGS sequence"/>
</dbReference>
<dbReference type="EMBL" id="CAJVPU010003135">
    <property type="protein sequence ID" value="CAG8513738.1"/>
    <property type="molecule type" value="Genomic_DNA"/>
</dbReference>
<reference evidence="1" key="1">
    <citation type="submission" date="2021-06" db="EMBL/GenBank/DDBJ databases">
        <authorList>
            <person name="Kallberg Y."/>
            <person name="Tangrot J."/>
            <person name="Rosling A."/>
        </authorList>
    </citation>
    <scope>NUCLEOTIDE SEQUENCE</scope>
    <source>
        <strain evidence="1">IL203A</strain>
    </source>
</reference>